<dbReference type="Gene3D" id="1.20.58.1690">
    <property type="match status" value="1"/>
</dbReference>
<proteinExistence type="predicted"/>
<dbReference type="RefSeq" id="WP_169685267.1">
    <property type="nucleotide sequence ID" value="NZ_JABBNU010000020.1"/>
</dbReference>
<evidence type="ECO:0000259" key="1">
    <source>
        <dbReference type="SMART" id="SM01324"/>
    </source>
</evidence>
<accession>A0A848JD27</accession>
<evidence type="ECO:0000313" key="2">
    <source>
        <dbReference type="EMBL" id="NMM50902.1"/>
    </source>
</evidence>
<dbReference type="AlphaFoldDB" id="A0A848JD27"/>
<dbReference type="EMBL" id="JABBNU010000020">
    <property type="protein sequence ID" value="NMM50902.1"/>
    <property type="molecule type" value="Genomic_DNA"/>
</dbReference>
<dbReference type="Proteomes" id="UP000559010">
    <property type="component" value="Unassembled WGS sequence"/>
</dbReference>
<dbReference type="InterPro" id="IPR038434">
    <property type="entry name" value="YARHG_sf"/>
</dbReference>
<feature type="domain" description="YARHG" evidence="1">
    <location>
        <begin position="148"/>
        <end position="230"/>
    </location>
</feature>
<comment type="caution">
    <text evidence="2">The sequence shown here is derived from an EMBL/GenBank/DDBJ whole genome shotgun (WGS) entry which is preliminary data.</text>
</comment>
<protein>
    <submittedName>
        <fullName evidence="2">YARHG domain-containing protein</fullName>
    </submittedName>
</protein>
<dbReference type="InterPro" id="IPR025582">
    <property type="entry name" value="YARHG_dom"/>
</dbReference>
<gene>
    <name evidence="2" type="ORF">HH304_21005</name>
</gene>
<name>A0A848JD27_9BACT</name>
<reference evidence="2 3" key="1">
    <citation type="submission" date="2020-04" db="EMBL/GenBank/DDBJ databases">
        <title>Flammeovirgaceae bacterium KN852 isolated from deep sea.</title>
        <authorList>
            <person name="Zhang D.-C."/>
        </authorList>
    </citation>
    <scope>NUCLEOTIDE SEQUENCE [LARGE SCALE GENOMIC DNA]</scope>
    <source>
        <strain evidence="2 3">KN852</strain>
    </source>
</reference>
<keyword evidence="3" id="KW-1185">Reference proteome</keyword>
<dbReference type="Pfam" id="PF13308">
    <property type="entry name" value="YARHG"/>
    <property type="match status" value="1"/>
</dbReference>
<organism evidence="2 3">
    <name type="scientific">Marinigracilibium pacificum</name>
    <dbReference type="NCBI Taxonomy" id="2729599"/>
    <lineage>
        <taxon>Bacteria</taxon>
        <taxon>Pseudomonadati</taxon>
        <taxon>Bacteroidota</taxon>
        <taxon>Cytophagia</taxon>
        <taxon>Cytophagales</taxon>
        <taxon>Flammeovirgaceae</taxon>
        <taxon>Marinigracilibium</taxon>
    </lineage>
</organism>
<evidence type="ECO:0000313" key="3">
    <source>
        <dbReference type="Proteomes" id="UP000559010"/>
    </source>
</evidence>
<dbReference type="SMART" id="SM01324">
    <property type="entry name" value="YARHG"/>
    <property type="match status" value="1"/>
</dbReference>
<sequence length="231" mass="27527">MRGIYIFLFSIIQFGLIGQSTFKDVNESSVNPWNPKFEFEYQSVYKFGDSEWESYFILINGFDKWYAQIVRGKWSEDVTNLKWLLIYENLTNVRIEGNKFYSEKTNGEFVYYDGKNGRLKGLKVYDSWAGEEGQEIGHLVTSVKNHFPGNFSKASFQKLDPEELKNMSEIELKIMRNEIFARYHYKFKEGGEMDKYFKKQNWYSGYYDDVTDFLTELEIENIELIKRIENN</sequence>